<dbReference type="PANTHER" id="PTHR31384">
    <property type="entry name" value="AUXIN RESPONSE FACTOR 4-RELATED"/>
    <property type="match status" value="1"/>
</dbReference>
<feature type="compositionally biased region" description="Polar residues" evidence="2">
    <location>
        <begin position="37"/>
        <end position="48"/>
    </location>
</feature>
<evidence type="ECO:0000313" key="4">
    <source>
        <dbReference type="EMBL" id="SPC91133.1"/>
    </source>
</evidence>
<sequence length="304" mass="33887">MESVAPPTKSQPGSPIISENRISHTCHSIPSFFPPTKSHSSGSASNETLPRLSLTISSLFPSTKSQTESSESNERIPPFSHSIQSIFPPESSESIERLPPFSHSILSIFQPESSESNERLITRSSHSIPSIFQPNKSDTASSNSVHKYSPSLSEFSNVVSSCPNTSIYVPDEFKDLHLSLSIDGDKWESHKILKSIARFAPCNTFKCMRTNTKVYKSGSFGRSIDLTRYKGYDELRHDLALMFGIEGQLEDPQQTFWKLVYVDLNDEIFPVGSDPWEEFVSCVQVIKILSSAEVQQILDGDYSP</sequence>
<dbReference type="GO" id="GO:0006355">
    <property type="term" value="P:regulation of DNA-templated transcription"/>
    <property type="evidence" value="ECO:0007669"/>
    <property type="project" value="InterPro"/>
</dbReference>
<dbReference type="GO" id="GO:0003677">
    <property type="term" value="F:DNA binding"/>
    <property type="evidence" value="ECO:0007669"/>
    <property type="project" value="InterPro"/>
</dbReference>
<protein>
    <recommendedName>
        <fullName evidence="3">PB1 domain-containing protein</fullName>
    </recommendedName>
</protein>
<dbReference type="PANTHER" id="PTHR31384:SF21">
    <property type="entry name" value="AUXIN RESPONSE FACTOR 19"/>
    <property type="match status" value="1"/>
</dbReference>
<feature type="domain" description="PB1" evidence="3">
    <location>
        <begin position="209"/>
        <end position="293"/>
    </location>
</feature>
<dbReference type="InterPro" id="IPR044835">
    <property type="entry name" value="ARF_plant"/>
</dbReference>
<reference evidence="4" key="1">
    <citation type="submission" date="2018-02" db="EMBL/GenBank/DDBJ databases">
        <authorList>
            <person name="Cohen D.B."/>
            <person name="Kent A.D."/>
        </authorList>
    </citation>
    <scope>NUCLEOTIDE SEQUENCE</scope>
</reference>
<feature type="region of interest" description="Disordered" evidence="2">
    <location>
        <begin position="1"/>
        <end position="48"/>
    </location>
</feature>
<dbReference type="PROSITE" id="PS51745">
    <property type="entry name" value="PB1"/>
    <property type="match status" value="1"/>
</dbReference>
<organism evidence="4">
    <name type="scientific">Fagus sylvatica</name>
    <name type="common">Beechnut</name>
    <dbReference type="NCBI Taxonomy" id="28930"/>
    <lineage>
        <taxon>Eukaryota</taxon>
        <taxon>Viridiplantae</taxon>
        <taxon>Streptophyta</taxon>
        <taxon>Embryophyta</taxon>
        <taxon>Tracheophyta</taxon>
        <taxon>Spermatophyta</taxon>
        <taxon>Magnoliopsida</taxon>
        <taxon>eudicotyledons</taxon>
        <taxon>Gunneridae</taxon>
        <taxon>Pentapetalae</taxon>
        <taxon>rosids</taxon>
        <taxon>fabids</taxon>
        <taxon>Fagales</taxon>
        <taxon>Fagaceae</taxon>
        <taxon>Fagus</taxon>
    </lineage>
</organism>
<dbReference type="FunFam" id="3.10.20.90:FF:000047">
    <property type="entry name" value="Auxin response factor"/>
    <property type="match status" value="1"/>
</dbReference>
<dbReference type="Gene3D" id="3.10.20.90">
    <property type="entry name" value="Phosphatidylinositol 3-kinase Catalytic Subunit, Chain A, domain 1"/>
    <property type="match status" value="1"/>
</dbReference>
<feature type="region of interest" description="Disordered" evidence="2">
    <location>
        <begin position="61"/>
        <end position="86"/>
    </location>
</feature>
<name>A0A2N9FVB4_FAGSY</name>
<dbReference type="InterPro" id="IPR053793">
    <property type="entry name" value="PB1-like"/>
</dbReference>
<evidence type="ECO:0000256" key="2">
    <source>
        <dbReference type="SAM" id="MobiDB-lite"/>
    </source>
</evidence>
<proteinExistence type="predicted"/>
<evidence type="ECO:0000259" key="3">
    <source>
        <dbReference type="PROSITE" id="PS51745"/>
    </source>
</evidence>
<gene>
    <name evidence="4" type="ORF">FSB_LOCUS19015</name>
</gene>
<dbReference type="GO" id="GO:0009725">
    <property type="term" value="P:response to hormone"/>
    <property type="evidence" value="ECO:0007669"/>
    <property type="project" value="InterPro"/>
</dbReference>
<evidence type="ECO:0000256" key="1">
    <source>
        <dbReference type="ARBA" id="ARBA00011726"/>
    </source>
</evidence>
<dbReference type="AlphaFoldDB" id="A0A2N9FVB4"/>
<dbReference type="EMBL" id="OIVN01001206">
    <property type="protein sequence ID" value="SPC91133.1"/>
    <property type="molecule type" value="Genomic_DNA"/>
</dbReference>
<comment type="subunit">
    <text evidence="1">Homodimers and heterodimers.</text>
</comment>
<feature type="compositionally biased region" description="Polar residues" evidence="2">
    <location>
        <begin position="61"/>
        <end position="70"/>
    </location>
</feature>
<accession>A0A2N9FVB4</accession>